<keyword evidence="1" id="KW-1133">Transmembrane helix</keyword>
<keyword evidence="1" id="KW-0812">Transmembrane</keyword>
<dbReference type="EMBL" id="FTOC01000004">
    <property type="protein sequence ID" value="SIS45059.1"/>
    <property type="molecule type" value="Genomic_DNA"/>
</dbReference>
<keyword evidence="3" id="KW-1185">Reference proteome</keyword>
<name>A0A1N7J6W6_9BACI</name>
<sequence>MVILVTFFLTIFSVIHFKRKLFAIGYGLGMTTIILTLLYGTKETASLTSNAPTIFLTTFYRGFCLVY</sequence>
<protein>
    <submittedName>
        <fullName evidence="2">Uncharacterized protein</fullName>
    </submittedName>
</protein>
<dbReference type="STRING" id="570947.SAMN05421687_10440"/>
<reference evidence="3" key="1">
    <citation type="submission" date="2017-01" db="EMBL/GenBank/DDBJ databases">
        <authorList>
            <person name="Varghese N."/>
            <person name="Submissions S."/>
        </authorList>
    </citation>
    <scope>NUCLEOTIDE SEQUENCE [LARGE SCALE GENOMIC DNA]</scope>
    <source>
        <strain evidence="3">DSM 23127</strain>
    </source>
</reference>
<dbReference type="AlphaFoldDB" id="A0A1N7J6W6"/>
<keyword evidence="1" id="KW-0472">Membrane</keyword>
<evidence type="ECO:0000313" key="3">
    <source>
        <dbReference type="Proteomes" id="UP000187608"/>
    </source>
</evidence>
<accession>A0A1N7J6W6</accession>
<evidence type="ECO:0000256" key="1">
    <source>
        <dbReference type="SAM" id="Phobius"/>
    </source>
</evidence>
<organism evidence="2 3">
    <name type="scientific">Salimicrobium flavidum</name>
    <dbReference type="NCBI Taxonomy" id="570947"/>
    <lineage>
        <taxon>Bacteria</taxon>
        <taxon>Bacillati</taxon>
        <taxon>Bacillota</taxon>
        <taxon>Bacilli</taxon>
        <taxon>Bacillales</taxon>
        <taxon>Bacillaceae</taxon>
        <taxon>Salimicrobium</taxon>
    </lineage>
</organism>
<evidence type="ECO:0000313" key="2">
    <source>
        <dbReference type="EMBL" id="SIS45059.1"/>
    </source>
</evidence>
<proteinExistence type="predicted"/>
<feature type="transmembrane region" description="Helical" evidence="1">
    <location>
        <begin position="23"/>
        <end position="40"/>
    </location>
</feature>
<gene>
    <name evidence="2" type="ORF">SAMN05421687_10440</name>
</gene>
<dbReference type="Proteomes" id="UP000187608">
    <property type="component" value="Unassembled WGS sequence"/>
</dbReference>
<dbReference type="RefSeq" id="WP_076558155.1">
    <property type="nucleotide sequence ID" value="NZ_FTOC01000004.1"/>
</dbReference>